<dbReference type="FunFam" id="3.40.50.2000:FF:000023">
    <property type="entry name" value="ADP-heptose--LPS heptosyltransferase II"/>
    <property type="match status" value="1"/>
</dbReference>
<evidence type="ECO:0000256" key="2">
    <source>
        <dbReference type="ARBA" id="ARBA00022679"/>
    </source>
</evidence>
<reference evidence="6 7" key="2">
    <citation type="journal article" date="2011" name="J. Bacteriol.">
        <title>Genomes of three methylotrophs from a single niche uncover genetic and metabolic divergence of Methylophilaceae.</title>
        <authorList>
            <person name="Lapidus A."/>
            <person name="Clum A."/>
            <person name="Labutti K."/>
            <person name="Kaluzhnaya M.G."/>
            <person name="Lim S."/>
            <person name="Beck D.A."/>
            <person name="Glavina Del Rio T."/>
            <person name="Nolan M."/>
            <person name="Mavromatis K."/>
            <person name="Huntemann M."/>
            <person name="Lucas S."/>
            <person name="Lidstrom M.E."/>
            <person name="Ivanova N."/>
            <person name="Chistoserdova L."/>
        </authorList>
    </citation>
    <scope>NUCLEOTIDE SEQUENCE [LARGE SCALE GENOMIC DNA]</scope>
    <source>
        <strain evidence="7">JLW8 / ATCC BAA-1282 / DSM 17540</strain>
    </source>
</reference>
<dbReference type="CDD" id="cd03789">
    <property type="entry name" value="GT9_LPS_heptosyltransferase"/>
    <property type="match status" value="1"/>
</dbReference>
<dbReference type="AlphaFoldDB" id="C6WXH4"/>
<dbReference type="Pfam" id="PF01075">
    <property type="entry name" value="Glyco_transf_9"/>
    <property type="match status" value="1"/>
</dbReference>
<accession>C6WXH4</accession>
<comment type="catalytic activity">
    <reaction evidence="5">
        <text>an L-alpha-D-Hep-(1-&gt;5)-[alpha-Kdo-(2-&gt;4)]-alpha-Kdo-(2-&gt;6)-lipid A + ADP-L-glycero-beta-D-manno-heptose = an L-alpha-D-Hep-(1-&gt;3)-L-alpha-D-Hep-(1-&gt;5)-[alpha-Kdo-(2-&gt;4)]-alpha-Kdo-(2-&gt;6)-lipid A + ADP + H(+)</text>
        <dbReference type="Rhea" id="RHEA:74071"/>
        <dbReference type="ChEBI" id="CHEBI:15378"/>
        <dbReference type="ChEBI" id="CHEBI:61506"/>
        <dbReference type="ChEBI" id="CHEBI:193068"/>
        <dbReference type="ChEBI" id="CHEBI:193069"/>
        <dbReference type="ChEBI" id="CHEBI:456216"/>
        <dbReference type="EC" id="2.4.99.24"/>
    </reaction>
</comment>
<sequence length="343" mass="37499">MSAEKILILGPSWVGDMVLAHSLFQTLKTQHPNAIIDVAAPAWTLPLIARMPEINQGIALPFKHRQLALLDRIKFGRALKKQGYTQSITLVNSLKSAVLPLAAGIPQRTGFLGECRYGLLNDIRPLDKTKLPRTVDRFVALGTDRHQIPSNYSIPNPRLIADRNNALQALSNMGLNAPVTKVLGLCPGAEYGEAKRWPAEYYAEVANAALSHGWQVWLFGSDKDLPVTQEINRLADNRCQDFGGKTKLGDAIDLMSLCDTVISNDSGLMHVAAALDKKVIAIYGSSDPHHTPPMHPDAVVAYLGLSCSPCFKRVCPLTEPEAQLACLKKLTPQSILQDIKFLA</sequence>
<keyword evidence="7" id="KW-1185">Reference proteome</keyword>
<reference evidence="7" key="1">
    <citation type="submission" date="2009-07" db="EMBL/GenBank/DDBJ databases">
        <title>Complete sequence of Methylotenera mobilis JLW8.</title>
        <authorList>
            <consortium name="US DOE Joint Genome Institute"/>
            <person name="Lucas S."/>
            <person name="Copeland A."/>
            <person name="Lapidus A."/>
            <person name="Glavina del Rio T."/>
            <person name="Tice H."/>
            <person name="Bruce D."/>
            <person name="Goodwin L."/>
            <person name="Pitluck S."/>
            <person name="LaButti K.M."/>
            <person name="Clum A."/>
            <person name="Larimer F."/>
            <person name="Land M."/>
            <person name="Hauser L."/>
            <person name="Kyrpides N."/>
            <person name="Mikhailova N."/>
            <person name="Kayluzhnaya M."/>
            <person name="Chistoserdova L."/>
        </authorList>
    </citation>
    <scope>NUCLEOTIDE SEQUENCE [LARGE SCALE GENOMIC DNA]</scope>
    <source>
        <strain evidence="7">JLW8 / ATCC BAA-1282 / DSM 17540</strain>
    </source>
</reference>
<dbReference type="Gene3D" id="3.40.50.2000">
    <property type="entry name" value="Glycogen Phosphorylase B"/>
    <property type="match status" value="2"/>
</dbReference>
<dbReference type="EC" id="2.4.99.24" evidence="4"/>
<dbReference type="Proteomes" id="UP000002742">
    <property type="component" value="Chromosome"/>
</dbReference>
<dbReference type="NCBIfam" id="TIGR02195">
    <property type="entry name" value="heptsyl_trn_II"/>
    <property type="match status" value="1"/>
</dbReference>
<dbReference type="GO" id="GO:0008713">
    <property type="term" value="F:ADP-heptose-lipopolysaccharide heptosyltransferase activity"/>
    <property type="evidence" value="ECO:0007669"/>
    <property type="project" value="UniProtKB-EC"/>
</dbReference>
<dbReference type="eggNOG" id="COG0859">
    <property type="taxonomic scope" value="Bacteria"/>
</dbReference>
<name>C6WXH4_METML</name>
<comment type="similarity">
    <text evidence="3">Belongs to the glycosyltransferase 9 family.</text>
</comment>
<protein>
    <recommendedName>
        <fullName evidence="4">lipopolysaccharide heptosyltransferase II</fullName>
        <ecNumber evidence="4">2.4.99.24</ecNumber>
    </recommendedName>
</protein>
<organism evidence="6 7">
    <name type="scientific">Methylotenera mobilis (strain JLW8 / ATCC BAA-1282 / DSM 17540)</name>
    <dbReference type="NCBI Taxonomy" id="583345"/>
    <lineage>
        <taxon>Bacteria</taxon>
        <taxon>Pseudomonadati</taxon>
        <taxon>Pseudomonadota</taxon>
        <taxon>Betaproteobacteria</taxon>
        <taxon>Nitrosomonadales</taxon>
        <taxon>Methylophilaceae</taxon>
        <taxon>Methylotenera</taxon>
    </lineage>
</organism>
<dbReference type="HOGENOM" id="CLU_038371_7_0_4"/>
<dbReference type="InterPro" id="IPR011910">
    <property type="entry name" value="RfaF"/>
</dbReference>
<dbReference type="CAZy" id="GT9">
    <property type="family name" value="Glycosyltransferase Family 9"/>
</dbReference>
<evidence type="ECO:0000256" key="5">
    <source>
        <dbReference type="ARBA" id="ARBA00047503"/>
    </source>
</evidence>
<evidence type="ECO:0000256" key="3">
    <source>
        <dbReference type="ARBA" id="ARBA00043995"/>
    </source>
</evidence>
<keyword evidence="1" id="KW-0328">Glycosyltransferase</keyword>
<proteinExistence type="inferred from homology"/>
<dbReference type="STRING" id="583345.Mmol_1719"/>
<gene>
    <name evidence="6" type="ordered locus">Mmol_1719</name>
</gene>
<dbReference type="EMBL" id="CP001672">
    <property type="protein sequence ID" value="ACT48623.1"/>
    <property type="molecule type" value="Genomic_DNA"/>
</dbReference>
<dbReference type="KEGG" id="mmb:Mmol_1719"/>
<dbReference type="InterPro" id="IPR002201">
    <property type="entry name" value="Glyco_trans_9"/>
</dbReference>
<dbReference type="GO" id="GO:0009244">
    <property type="term" value="P:lipopolysaccharide core region biosynthetic process"/>
    <property type="evidence" value="ECO:0007669"/>
    <property type="project" value="TreeGrafter"/>
</dbReference>
<evidence type="ECO:0000313" key="6">
    <source>
        <dbReference type="EMBL" id="ACT48623.1"/>
    </source>
</evidence>
<dbReference type="OrthoDB" id="9797795at2"/>
<dbReference type="PANTHER" id="PTHR30160">
    <property type="entry name" value="TETRAACYLDISACCHARIDE 4'-KINASE-RELATED"/>
    <property type="match status" value="1"/>
</dbReference>
<evidence type="ECO:0000256" key="1">
    <source>
        <dbReference type="ARBA" id="ARBA00022676"/>
    </source>
</evidence>
<evidence type="ECO:0000256" key="4">
    <source>
        <dbReference type="ARBA" id="ARBA00044042"/>
    </source>
</evidence>
<dbReference type="PANTHER" id="PTHR30160:SF7">
    <property type="entry name" value="ADP-HEPTOSE--LPS HEPTOSYLTRANSFERASE 2"/>
    <property type="match status" value="1"/>
</dbReference>
<dbReference type="GO" id="GO:0005829">
    <property type="term" value="C:cytosol"/>
    <property type="evidence" value="ECO:0007669"/>
    <property type="project" value="TreeGrafter"/>
</dbReference>
<evidence type="ECO:0000313" key="7">
    <source>
        <dbReference type="Proteomes" id="UP000002742"/>
    </source>
</evidence>
<dbReference type="RefSeq" id="WP_015832658.1">
    <property type="nucleotide sequence ID" value="NC_012968.1"/>
</dbReference>
<dbReference type="InterPro" id="IPR051199">
    <property type="entry name" value="LPS_LOS_Heptosyltrfase"/>
</dbReference>
<keyword evidence="2 6" id="KW-0808">Transferase</keyword>
<dbReference type="SUPFAM" id="SSF53756">
    <property type="entry name" value="UDP-Glycosyltransferase/glycogen phosphorylase"/>
    <property type="match status" value="1"/>
</dbReference>